<keyword evidence="8 10" id="KW-0472">Membrane</keyword>
<dbReference type="GO" id="GO:0005789">
    <property type="term" value="C:endoplasmic reticulum membrane"/>
    <property type="evidence" value="ECO:0007669"/>
    <property type="project" value="TreeGrafter"/>
</dbReference>
<keyword evidence="4 10" id="KW-0812">Transmembrane</keyword>
<comment type="subcellular location">
    <subcellularLocation>
        <location evidence="1">Membrane</location>
        <topology evidence="1">Multi-pass membrane protein</topology>
    </subcellularLocation>
</comment>
<gene>
    <name evidence="11" type="primary">ELOVL1</name>
    <name evidence="11" type="ORF">g.11516</name>
</gene>
<evidence type="ECO:0000313" key="11">
    <source>
        <dbReference type="EMBL" id="MDE46822.1"/>
    </source>
</evidence>
<evidence type="ECO:0000256" key="8">
    <source>
        <dbReference type="ARBA" id="ARBA00023136"/>
    </source>
</evidence>
<comment type="catalytic activity">
    <reaction evidence="10">
        <text>a very-long-chain acyl-CoA + malonyl-CoA + H(+) = a very-long-chain 3-oxoacyl-CoA + CO2 + CoA</text>
        <dbReference type="Rhea" id="RHEA:32727"/>
        <dbReference type="ChEBI" id="CHEBI:15378"/>
        <dbReference type="ChEBI" id="CHEBI:16526"/>
        <dbReference type="ChEBI" id="CHEBI:57287"/>
        <dbReference type="ChEBI" id="CHEBI:57384"/>
        <dbReference type="ChEBI" id="CHEBI:90725"/>
        <dbReference type="ChEBI" id="CHEBI:90736"/>
        <dbReference type="EC" id="2.3.1.199"/>
    </reaction>
</comment>
<dbReference type="GO" id="GO:0034625">
    <property type="term" value="P:fatty acid elongation, monounsaturated fatty acid"/>
    <property type="evidence" value="ECO:0007669"/>
    <property type="project" value="TreeGrafter"/>
</dbReference>
<protein>
    <recommendedName>
        <fullName evidence="10">Elongation of very long chain fatty acids protein</fullName>
        <ecNumber evidence="10">2.3.1.199</ecNumber>
    </recommendedName>
    <alternativeName>
        <fullName evidence="10">Very-long-chain 3-oxoacyl-CoA synthase</fullName>
    </alternativeName>
</protein>
<feature type="transmembrane region" description="Helical" evidence="10">
    <location>
        <begin position="188"/>
        <end position="210"/>
    </location>
</feature>
<evidence type="ECO:0000256" key="3">
    <source>
        <dbReference type="ARBA" id="ARBA00022679"/>
    </source>
</evidence>
<dbReference type="PANTHER" id="PTHR11157">
    <property type="entry name" value="FATTY ACID ACYL TRANSFERASE-RELATED"/>
    <property type="match status" value="1"/>
</dbReference>
<dbReference type="GO" id="GO:0009922">
    <property type="term" value="F:fatty acid elongase activity"/>
    <property type="evidence" value="ECO:0007669"/>
    <property type="project" value="UniProtKB-EC"/>
</dbReference>
<feature type="transmembrane region" description="Helical" evidence="10">
    <location>
        <begin position="130"/>
        <end position="153"/>
    </location>
</feature>
<evidence type="ECO:0000256" key="6">
    <source>
        <dbReference type="ARBA" id="ARBA00022989"/>
    </source>
</evidence>
<evidence type="ECO:0000256" key="10">
    <source>
        <dbReference type="RuleBase" id="RU361115"/>
    </source>
</evidence>
<keyword evidence="3 10" id="KW-0808">Transferase</keyword>
<evidence type="ECO:0000256" key="5">
    <source>
        <dbReference type="ARBA" id="ARBA00022832"/>
    </source>
</evidence>
<evidence type="ECO:0000256" key="9">
    <source>
        <dbReference type="ARBA" id="ARBA00023160"/>
    </source>
</evidence>
<accession>A0A6G1SA45</accession>
<feature type="transmembrane region" description="Helical" evidence="10">
    <location>
        <begin position="165"/>
        <end position="182"/>
    </location>
</feature>
<dbReference type="EC" id="2.3.1.199" evidence="10"/>
<reference evidence="11" key="1">
    <citation type="submission" date="2018-10" db="EMBL/GenBank/DDBJ databases">
        <title>Transcriptome assembly of Aceria tosichella (Wheat curl mite) Type 2.</title>
        <authorList>
            <person name="Scully E.D."/>
            <person name="Geib S.M."/>
            <person name="Palmer N.A."/>
            <person name="Gupta A.K."/>
            <person name="Sarath G."/>
            <person name="Tatineni S."/>
        </authorList>
    </citation>
    <scope>NUCLEOTIDE SEQUENCE</scope>
    <source>
        <strain evidence="11">LincolnNE</strain>
    </source>
</reference>
<name>A0A6G1SA45_9ACAR</name>
<evidence type="ECO:0000256" key="7">
    <source>
        <dbReference type="ARBA" id="ARBA00023098"/>
    </source>
</evidence>
<keyword evidence="6 10" id="KW-1133">Transmembrane helix</keyword>
<proteinExistence type="inferred from homology"/>
<dbReference type="InterPro" id="IPR002076">
    <property type="entry name" value="ELO_fam"/>
</dbReference>
<dbReference type="PANTHER" id="PTHR11157:SF69">
    <property type="entry name" value="ELONGATION OF VERY LONG CHAIN FATTY ACIDS PROTEIN 7"/>
    <property type="match status" value="1"/>
</dbReference>
<dbReference type="GO" id="GO:0042761">
    <property type="term" value="P:very long-chain fatty acid biosynthetic process"/>
    <property type="evidence" value="ECO:0007669"/>
    <property type="project" value="TreeGrafter"/>
</dbReference>
<dbReference type="GO" id="GO:0034626">
    <property type="term" value="P:fatty acid elongation, polyunsaturated fatty acid"/>
    <property type="evidence" value="ECO:0007669"/>
    <property type="project" value="TreeGrafter"/>
</dbReference>
<sequence length="305" mass="35410">MSSSVVIEQVPALASHYEQLASGLEYVYQGFWDQHGDPRVKSYPLLGGGPWPVIGMCLTYLYIVKVLGPKLMADRKPFDLKNPIRVYNAFMVLLNLYGVVQACRLLNFGLDIWGCQPINHSATDKKSLDIIKLGYIFIISRFIEFFDTICFTLRKKNNQVSGFHVFHHFSVPIAVWFFLKFAPGGNSAIFPFLNSIIHTAMYSYYMLATYPQLQPFLWWKKYLTLAQIVQFFIMIVHSAQPLFISSCQFPKIFLITNIIFSFIFIYLFTNFYLNAYCSKETRQQLKSKFSLLSNIKRWIFVATVY</sequence>
<feature type="transmembrane region" description="Helical" evidence="10">
    <location>
        <begin position="222"/>
        <end position="240"/>
    </location>
</feature>
<comment type="similarity">
    <text evidence="10">Belongs to the ELO family.</text>
</comment>
<dbReference type="EMBL" id="GGYP01002051">
    <property type="protein sequence ID" value="MDE46822.1"/>
    <property type="molecule type" value="Transcribed_RNA"/>
</dbReference>
<dbReference type="GO" id="GO:0030148">
    <property type="term" value="P:sphingolipid biosynthetic process"/>
    <property type="evidence" value="ECO:0007669"/>
    <property type="project" value="TreeGrafter"/>
</dbReference>
<keyword evidence="9 10" id="KW-0275">Fatty acid biosynthesis</keyword>
<feature type="transmembrane region" description="Helical" evidence="10">
    <location>
        <begin position="89"/>
        <end position="110"/>
    </location>
</feature>
<dbReference type="Pfam" id="PF01151">
    <property type="entry name" value="ELO"/>
    <property type="match status" value="1"/>
</dbReference>
<feature type="transmembrane region" description="Helical" evidence="10">
    <location>
        <begin position="252"/>
        <end position="273"/>
    </location>
</feature>
<dbReference type="AlphaFoldDB" id="A0A6G1SA45"/>
<evidence type="ECO:0000256" key="2">
    <source>
        <dbReference type="ARBA" id="ARBA00022516"/>
    </source>
</evidence>
<dbReference type="GO" id="GO:0019367">
    <property type="term" value="P:fatty acid elongation, saturated fatty acid"/>
    <property type="evidence" value="ECO:0007669"/>
    <property type="project" value="TreeGrafter"/>
</dbReference>
<evidence type="ECO:0000256" key="1">
    <source>
        <dbReference type="ARBA" id="ARBA00004141"/>
    </source>
</evidence>
<keyword evidence="7 10" id="KW-0443">Lipid metabolism</keyword>
<keyword evidence="2 10" id="KW-0444">Lipid biosynthesis</keyword>
<keyword evidence="5 10" id="KW-0276">Fatty acid metabolism</keyword>
<feature type="transmembrane region" description="Helical" evidence="10">
    <location>
        <begin position="49"/>
        <end position="68"/>
    </location>
</feature>
<evidence type="ECO:0000256" key="4">
    <source>
        <dbReference type="ARBA" id="ARBA00022692"/>
    </source>
</evidence>
<organism evidence="11">
    <name type="scientific">Aceria tosichella</name>
    <name type="common">wheat curl mite</name>
    <dbReference type="NCBI Taxonomy" id="561515"/>
    <lineage>
        <taxon>Eukaryota</taxon>
        <taxon>Metazoa</taxon>
        <taxon>Ecdysozoa</taxon>
        <taxon>Arthropoda</taxon>
        <taxon>Chelicerata</taxon>
        <taxon>Arachnida</taxon>
        <taxon>Acari</taxon>
        <taxon>Acariformes</taxon>
        <taxon>Trombidiformes</taxon>
        <taxon>Prostigmata</taxon>
        <taxon>Eupodina</taxon>
        <taxon>Eriophyoidea</taxon>
        <taxon>Eriophyidae</taxon>
        <taxon>Eriophyinae</taxon>
        <taxon>Aceriini</taxon>
        <taxon>Aceria</taxon>
    </lineage>
</organism>